<dbReference type="Proteomes" id="UP000178851">
    <property type="component" value="Unassembled WGS sequence"/>
</dbReference>
<dbReference type="PROSITE" id="PS50084">
    <property type="entry name" value="KH_TYPE_1"/>
    <property type="match status" value="1"/>
</dbReference>
<name>A0A1F7YCW3_9BACT</name>
<dbReference type="EMBL" id="MGGI01000022">
    <property type="protein sequence ID" value="OGM25174.1"/>
    <property type="molecule type" value="Genomic_DNA"/>
</dbReference>
<reference evidence="2 3" key="1">
    <citation type="journal article" date="2016" name="Nat. Commun.">
        <title>Thousands of microbial genomes shed light on interconnected biogeochemical processes in an aquifer system.</title>
        <authorList>
            <person name="Anantharaman K."/>
            <person name="Brown C.T."/>
            <person name="Hug L.A."/>
            <person name="Sharon I."/>
            <person name="Castelle C.J."/>
            <person name="Probst A.J."/>
            <person name="Thomas B.C."/>
            <person name="Singh A."/>
            <person name="Wilkins M.J."/>
            <person name="Karaoz U."/>
            <person name="Brodie E.L."/>
            <person name="Williams K.H."/>
            <person name="Hubbard S.S."/>
            <person name="Banfield J.F."/>
        </authorList>
    </citation>
    <scope>NUCLEOTIDE SEQUENCE [LARGE SCALE GENOMIC DNA]</scope>
</reference>
<comment type="caution">
    <text evidence="2">The sequence shown here is derived from an EMBL/GenBank/DDBJ whole genome shotgun (WGS) entry which is preliminary data.</text>
</comment>
<organism evidence="2 3">
    <name type="scientific">Candidatus Woesebacteria bacterium RIFCSPHIGHO2_01_FULL_39_28</name>
    <dbReference type="NCBI Taxonomy" id="1802496"/>
    <lineage>
        <taxon>Bacteria</taxon>
        <taxon>Candidatus Woeseibacteriota</taxon>
    </lineage>
</organism>
<evidence type="ECO:0000256" key="1">
    <source>
        <dbReference type="PROSITE-ProRule" id="PRU00117"/>
    </source>
</evidence>
<sequence length="79" mass="8996">MKKLLDFIVKNITGSKDFEIEESTLENQFNFTLKIKPEFMGLIIGKEGRNIKNIRNLVKVKAVLENKSTNISVTEVIPS</sequence>
<dbReference type="SUPFAM" id="SSF54814">
    <property type="entry name" value="Prokaryotic type KH domain (KH-domain type II)"/>
    <property type="match status" value="1"/>
</dbReference>
<dbReference type="Gene3D" id="3.30.300.20">
    <property type="match status" value="1"/>
</dbReference>
<evidence type="ECO:0000313" key="3">
    <source>
        <dbReference type="Proteomes" id="UP000178851"/>
    </source>
</evidence>
<dbReference type="InterPro" id="IPR015946">
    <property type="entry name" value="KH_dom-like_a/b"/>
</dbReference>
<evidence type="ECO:0000313" key="2">
    <source>
        <dbReference type="EMBL" id="OGM25174.1"/>
    </source>
</evidence>
<dbReference type="AlphaFoldDB" id="A0A1F7YCW3"/>
<protein>
    <submittedName>
        <fullName evidence="2">Uncharacterized protein</fullName>
    </submittedName>
</protein>
<dbReference type="Pfam" id="PF13083">
    <property type="entry name" value="KH_KhpA-B"/>
    <property type="match status" value="1"/>
</dbReference>
<dbReference type="GO" id="GO:0003723">
    <property type="term" value="F:RNA binding"/>
    <property type="evidence" value="ECO:0007669"/>
    <property type="project" value="UniProtKB-UniRule"/>
</dbReference>
<dbReference type="InterPro" id="IPR009019">
    <property type="entry name" value="KH_sf_prok-type"/>
</dbReference>
<accession>A0A1F7YCW3</accession>
<proteinExistence type="predicted"/>
<gene>
    <name evidence="2" type="ORF">A2627_00185</name>
</gene>
<keyword evidence="1" id="KW-0694">RNA-binding</keyword>